<keyword evidence="1" id="KW-0614">Plasmid</keyword>
<dbReference type="AlphaFoldDB" id="Q6XUP9"/>
<dbReference type="EMBL" id="AY208917">
    <property type="protein sequence ID" value="AAP44236.1"/>
    <property type="molecule type" value="Genomic_DNA"/>
</dbReference>
<gene>
    <name evidence="1" type="ORF">ND003</name>
</gene>
<evidence type="ECO:0000313" key="1">
    <source>
        <dbReference type="EMBL" id="AAP44236.1"/>
    </source>
</evidence>
<dbReference type="KEGG" id="ppi:ND003"/>
<reference evidence="1 2" key="1">
    <citation type="journal article" date="2004" name="Gene">
        <title>Complete nucleotide sequence and organization of the naphthalene catabolic plasmid pND6-1 from Pseudomonas sp. strain ND6.</title>
        <authorList>
            <person name="Li W."/>
            <person name="Shi J."/>
            <person name="Wang X."/>
            <person name="Han Y."/>
            <person name="Tong W."/>
            <person name="Ma L."/>
            <person name="Liu B."/>
            <person name="Cai B."/>
        </authorList>
    </citation>
    <scope>NUCLEOTIDE SEQUENCE [LARGE SCALE GENOMIC DNA]</scope>
    <source>
        <strain evidence="1 2">ND6</strain>
        <plasmid evidence="2">pnd6-1</plasmid>
    </source>
</reference>
<evidence type="ECO:0000313" key="2">
    <source>
        <dbReference type="Proteomes" id="UP000005268"/>
    </source>
</evidence>
<organism evidence="1 2">
    <name type="scientific">Pseudomonas putida ND6</name>
    <dbReference type="NCBI Taxonomy" id="231023"/>
    <lineage>
        <taxon>Bacteria</taxon>
        <taxon>Pseudomonadati</taxon>
        <taxon>Pseudomonadota</taxon>
        <taxon>Gammaproteobacteria</taxon>
        <taxon>Pseudomonadales</taxon>
        <taxon>Pseudomonadaceae</taxon>
        <taxon>Pseudomonas</taxon>
    </lineage>
</organism>
<dbReference type="Proteomes" id="UP000005268">
    <property type="component" value="Plasmid pND6-1"/>
</dbReference>
<sequence length="122" mass="13290">MASASVHSHSLTDTFGLSQPCLRTSPIAASSSGIEEMSQDTVGFFPLRSVGNCNMTCSGSLRETWNFMLGSPLKMMLAFVRFNSAEACRTSPSCSYASEIRCLVELLIDNPWRLVCANLRDA</sequence>
<geneLocation type="plasmid" evidence="2">
    <name>pnd6-1</name>
</geneLocation>
<accession>Q6XUP9</accession>
<name>Q6XUP9_PSEPU</name>
<proteinExistence type="predicted"/>
<protein>
    <submittedName>
        <fullName evidence="1">Uncharacterized protein</fullName>
    </submittedName>
</protein>